<dbReference type="EnsemblMetazoa" id="ACUA019337-RA">
    <property type="protein sequence ID" value="ACUA019337-PA"/>
    <property type="gene ID" value="ACUA019337"/>
</dbReference>
<dbReference type="AlphaFoldDB" id="A0A182MIW4"/>
<organism evidence="1 2">
    <name type="scientific">Anopheles culicifacies</name>
    <dbReference type="NCBI Taxonomy" id="139723"/>
    <lineage>
        <taxon>Eukaryota</taxon>
        <taxon>Metazoa</taxon>
        <taxon>Ecdysozoa</taxon>
        <taxon>Arthropoda</taxon>
        <taxon>Hexapoda</taxon>
        <taxon>Insecta</taxon>
        <taxon>Pterygota</taxon>
        <taxon>Neoptera</taxon>
        <taxon>Endopterygota</taxon>
        <taxon>Diptera</taxon>
        <taxon>Nematocera</taxon>
        <taxon>Culicoidea</taxon>
        <taxon>Culicidae</taxon>
        <taxon>Anophelinae</taxon>
        <taxon>Anopheles</taxon>
        <taxon>culicifacies species complex</taxon>
    </lineage>
</organism>
<evidence type="ECO:0000313" key="1">
    <source>
        <dbReference type="EnsemblMetazoa" id="ACUA019337-PA"/>
    </source>
</evidence>
<reference evidence="1" key="2">
    <citation type="submission" date="2020-05" db="UniProtKB">
        <authorList>
            <consortium name="EnsemblMetazoa"/>
        </authorList>
    </citation>
    <scope>IDENTIFICATION</scope>
    <source>
        <strain evidence="1">A-37</strain>
    </source>
</reference>
<reference evidence="2" key="1">
    <citation type="submission" date="2013-09" db="EMBL/GenBank/DDBJ databases">
        <title>The Genome Sequence of Anopheles culicifacies species A.</title>
        <authorList>
            <consortium name="The Broad Institute Genomics Platform"/>
            <person name="Neafsey D.E."/>
            <person name="Besansky N."/>
            <person name="Howell P."/>
            <person name="Walton C."/>
            <person name="Young S.K."/>
            <person name="Zeng Q."/>
            <person name="Gargeya S."/>
            <person name="Fitzgerald M."/>
            <person name="Haas B."/>
            <person name="Abouelleil A."/>
            <person name="Allen A.W."/>
            <person name="Alvarado L."/>
            <person name="Arachchi H.M."/>
            <person name="Berlin A.M."/>
            <person name="Chapman S.B."/>
            <person name="Gainer-Dewar J."/>
            <person name="Goldberg J."/>
            <person name="Griggs A."/>
            <person name="Gujja S."/>
            <person name="Hansen M."/>
            <person name="Howarth C."/>
            <person name="Imamovic A."/>
            <person name="Ireland A."/>
            <person name="Larimer J."/>
            <person name="McCowan C."/>
            <person name="Murphy C."/>
            <person name="Pearson M."/>
            <person name="Poon T.W."/>
            <person name="Priest M."/>
            <person name="Roberts A."/>
            <person name="Saif S."/>
            <person name="Shea T."/>
            <person name="Sisk P."/>
            <person name="Sykes S."/>
            <person name="Wortman J."/>
            <person name="Nusbaum C."/>
            <person name="Birren B."/>
        </authorList>
    </citation>
    <scope>NUCLEOTIDE SEQUENCE [LARGE SCALE GENOMIC DNA]</scope>
    <source>
        <strain evidence="2">A-37</strain>
    </source>
</reference>
<evidence type="ECO:0000313" key="2">
    <source>
        <dbReference type="Proteomes" id="UP000075883"/>
    </source>
</evidence>
<dbReference type="Proteomes" id="UP000075883">
    <property type="component" value="Unassembled WGS sequence"/>
</dbReference>
<dbReference type="VEuPathDB" id="VectorBase:ACUA019337"/>
<name>A0A182MIW4_9DIPT</name>
<keyword evidence="2" id="KW-1185">Reference proteome</keyword>
<dbReference type="EMBL" id="AXCM01000658">
    <property type="status" value="NOT_ANNOTATED_CDS"/>
    <property type="molecule type" value="Genomic_DNA"/>
</dbReference>
<accession>A0A182MIW4</accession>
<proteinExistence type="predicted"/>
<sequence>MEYTGGEQGCIVVVQHNRGRSRVHEMGCSSVCCGGSSCRLHRNAHIARRWLRGFRDLVLKHTVRLAASAWLILPEARRRRARFLDLHVAHGAGAIVALALRPQLAGFLVSERRRLMAILAERFASKECLYDGHAMQVALRSVLGTKSHTRSLSFFPPPPPTLAEHCTAPSERTFRSSLFGDACGVGL</sequence>
<protein>
    <submittedName>
        <fullName evidence="1">Uncharacterized protein</fullName>
    </submittedName>
</protein>